<organism evidence="1 2">
    <name type="scientific">Araneus ventricosus</name>
    <name type="common">Orbweaver spider</name>
    <name type="synonym">Epeira ventricosa</name>
    <dbReference type="NCBI Taxonomy" id="182803"/>
    <lineage>
        <taxon>Eukaryota</taxon>
        <taxon>Metazoa</taxon>
        <taxon>Ecdysozoa</taxon>
        <taxon>Arthropoda</taxon>
        <taxon>Chelicerata</taxon>
        <taxon>Arachnida</taxon>
        <taxon>Araneae</taxon>
        <taxon>Araneomorphae</taxon>
        <taxon>Entelegynae</taxon>
        <taxon>Araneoidea</taxon>
        <taxon>Araneidae</taxon>
        <taxon>Araneus</taxon>
    </lineage>
</organism>
<dbReference type="EMBL" id="BGPR01002828">
    <property type="protein sequence ID" value="GBM79570.1"/>
    <property type="molecule type" value="Genomic_DNA"/>
</dbReference>
<name>A0A4Y2IPL4_ARAVE</name>
<sequence>MPPLTLKPKCNQHCGCWVAAWVEIDNTSCVPILTMKATIRHHHHSTIIPALFLALKIELHMEDKFFSNRTPTEGRPTDGSKINDQTAALSVSLQMKLPSLKPEGC</sequence>
<accession>A0A4Y2IPL4</accession>
<dbReference type="AlphaFoldDB" id="A0A4Y2IPL4"/>
<protein>
    <submittedName>
        <fullName evidence="1">Uncharacterized protein</fullName>
    </submittedName>
</protein>
<dbReference type="Proteomes" id="UP000499080">
    <property type="component" value="Unassembled WGS sequence"/>
</dbReference>
<gene>
    <name evidence="1" type="ORF">AVEN_20333_1</name>
</gene>
<comment type="caution">
    <text evidence="1">The sequence shown here is derived from an EMBL/GenBank/DDBJ whole genome shotgun (WGS) entry which is preliminary data.</text>
</comment>
<evidence type="ECO:0000313" key="2">
    <source>
        <dbReference type="Proteomes" id="UP000499080"/>
    </source>
</evidence>
<evidence type="ECO:0000313" key="1">
    <source>
        <dbReference type="EMBL" id="GBM79570.1"/>
    </source>
</evidence>
<reference evidence="1 2" key="1">
    <citation type="journal article" date="2019" name="Sci. Rep.">
        <title>Orb-weaving spider Araneus ventricosus genome elucidates the spidroin gene catalogue.</title>
        <authorList>
            <person name="Kono N."/>
            <person name="Nakamura H."/>
            <person name="Ohtoshi R."/>
            <person name="Moran D.A.P."/>
            <person name="Shinohara A."/>
            <person name="Yoshida Y."/>
            <person name="Fujiwara M."/>
            <person name="Mori M."/>
            <person name="Tomita M."/>
            <person name="Arakawa K."/>
        </authorList>
    </citation>
    <scope>NUCLEOTIDE SEQUENCE [LARGE SCALE GENOMIC DNA]</scope>
</reference>
<keyword evidence="2" id="KW-1185">Reference proteome</keyword>
<proteinExistence type="predicted"/>